<evidence type="ECO:0008006" key="3">
    <source>
        <dbReference type="Google" id="ProtNLM"/>
    </source>
</evidence>
<feature type="chain" id="PRO_5012475475" description="Cadherin domain-containing protein" evidence="1">
    <location>
        <begin position="16"/>
        <end position="125"/>
    </location>
</feature>
<dbReference type="AlphaFoldDB" id="A0A1B6L2C4"/>
<evidence type="ECO:0000313" key="2">
    <source>
        <dbReference type="EMBL" id="JAT17857.1"/>
    </source>
</evidence>
<feature type="signal peptide" evidence="1">
    <location>
        <begin position="1"/>
        <end position="15"/>
    </location>
</feature>
<sequence>MVLLLVSVFLMSGLATTSESHFHFTQSSYNVSIPENSARNTLATTDQMVGVFLGDPGSTVSYRVVSGDPDMVFGVEERLVGDFWFLLVRTRLGSLNRERKRIVCSKDGNILFKCLLNEFISAWLF</sequence>
<accession>A0A1B6L2C4</accession>
<dbReference type="InterPro" id="IPR015919">
    <property type="entry name" value="Cadherin-like_sf"/>
</dbReference>
<dbReference type="CDD" id="cd11304">
    <property type="entry name" value="Cadherin_repeat"/>
    <property type="match status" value="1"/>
</dbReference>
<dbReference type="EMBL" id="GEBQ01022120">
    <property type="protein sequence ID" value="JAT17857.1"/>
    <property type="molecule type" value="Transcribed_RNA"/>
</dbReference>
<dbReference type="GO" id="GO:0016020">
    <property type="term" value="C:membrane"/>
    <property type="evidence" value="ECO:0007669"/>
    <property type="project" value="InterPro"/>
</dbReference>
<name>A0A1B6L2C4_9HEMI</name>
<gene>
    <name evidence="2" type="ORF">g.54958</name>
</gene>
<organism evidence="2">
    <name type="scientific">Graphocephala atropunctata</name>
    <dbReference type="NCBI Taxonomy" id="36148"/>
    <lineage>
        <taxon>Eukaryota</taxon>
        <taxon>Metazoa</taxon>
        <taxon>Ecdysozoa</taxon>
        <taxon>Arthropoda</taxon>
        <taxon>Hexapoda</taxon>
        <taxon>Insecta</taxon>
        <taxon>Pterygota</taxon>
        <taxon>Neoptera</taxon>
        <taxon>Paraneoptera</taxon>
        <taxon>Hemiptera</taxon>
        <taxon>Auchenorrhyncha</taxon>
        <taxon>Membracoidea</taxon>
        <taxon>Cicadellidae</taxon>
        <taxon>Cicadellinae</taxon>
        <taxon>Cicadellini</taxon>
        <taxon>Graphocephala</taxon>
    </lineage>
</organism>
<dbReference type="Gene3D" id="2.60.40.60">
    <property type="entry name" value="Cadherins"/>
    <property type="match status" value="1"/>
</dbReference>
<dbReference type="SUPFAM" id="SSF49313">
    <property type="entry name" value="Cadherin-like"/>
    <property type="match status" value="1"/>
</dbReference>
<proteinExistence type="predicted"/>
<protein>
    <recommendedName>
        <fullName evidence="3">Cadherin domain-containing protein</fullName>
    </recommendedName>
</protein>
<reference evidence="2" key="1">
    <citation type="submission" date="2015-11" db="EMBL/GenBank/DDBJ databases">
        <title>De novo transcriptome assembly of four potential Pierce s Disease insect vectors from Arizona vineyards.</title>
        <authorList>
            <person name="Tassone E.E."/>
        </authorList>
    </citation>
    <scope>NUCLEOTIDE SEQUENCE</scope>
</reference>
<feature type="non-terminal residue" evidence="2">
    <location>
        <position position="125"/>
    </location>
</feature>
<evidence type="ECO:0000256" key="1">
    <source>
        <dbReference type="SAM" id="SignalP"/>
    </source>
</evidence>
<keyword evidence="1" id="KW-0732">Signal</keyword>
<dbReference type="GO" id="GO:0005509">
    <property type="term" value="F:calcium ion binding"/>
    <property type="evidence" value="ECO:0007669"/>
    <property type="project" value="InterPro"/>
</dbReference>